<dbReference type="EMBL" id="JBHTIA010000005">
    <property type="protein sequence ID" value="MFD0765248.1"/>
    <property type="molecule type" value="Genomic_DNA"/>
</dbReference>
<protein>
    <recommendedName>
        <fullName evidence="4">YD repeat-containing protein</fullName>
    </recommendedName>
</protein>
<evidence type="ECO:0000313" key="3">
    <source>
        <dbReference type="Proteomes" id="UP001597073"/>
    </source>
</evidence>
<reference evidence="3" key="1">
    <citation type="journal article" date="2019" name="Int. J. Syst. Evol. Microbiol.">
        <title>The Global Catalogue of Microorganisms (GCM) 10K type strain sequencing project: providing services to taxonomists for standard genome sequencing and annotation.</title>
        <authorList>
            <consortium name="The Broad Institute Genomics Platform"/>
            <consortium name="The Broad Institute Genome Sequencing Center for Infectious Disease"/>
            <person name="Wu L."/>
            <person name="Ma J."/>
        </authorList>
    </citation>
    <scope>NUCLEOTIDE SEQUENCE [LARGE SCALE GENOMIC DNA]</scope>
    <source>
        <strain evidence="3">CCUG 60742</strain>
    </source>
</reference>
<keyword evidence="3" id="KW-1185">Reference proteome</keyword>
<dbReference type="RefSeq" id="WP_377142148.1">
    <property type="nucleotide sequence ID" value="NZ_JBHTIA010000005.1"/>
</dbReference>
<gene>
    <name evidence="2" type="ORF">ACFQZI_10330</name>
</gene>
<feature type="signal peptide" evidence="1">
    <location>
        <begin position="1"/>
        <end position="21"/>
    </location>
</feature>
<keyword evidence="1" id="KW-0732">Signal</keyword>
<comment type="caution">
    <text evidence="2">The sequence shown here is derived from an EMBL/GenBank/DDBJ whole genome shotgun (WGS) entry which is preliminary data.</text>
</comment>
<evidence type="ECO:0008006" key="4">
    <source>
        <dbReference type="Google" id="ProtNLM"/>
    </source>
</evidence>
<sequence>MKKISFLLILLLAILSFQSCTKDSIPAIPKTKTYLLKQIITDNRISETFTYDEKNRLKTWLIPEVFEYRFVYDAQDRLTEVQTYDIHVSLVTYVSRYTYEANKIHITKKYDYQDTHTITKQTYELSNNKIVKKTYDDDPVYSYEYKYDSKGNLISSKEINKNNQSQNSETVFVYDDKKDPFSMVKGSNPFFFGPDGRSSGPNNLVESRTIGQEPYAHFTFQYNEDNLPVSMVADYRDFDDSNVTYEYIIK</sequence>
<evidence type="ECO:0000256" key="1">
    <source>
        <dbReference type="SAM" id="SignalP"/>
    </source>
</evidence>
<name>A0ABW2ZG98_9SPHI</name>
<evidence type="ECO:0000313" key="2">
    <source>
        <dbReference type="EMBL" id="MFD0765248.1"/>
    </source>
</evidence>
<feature type="chain" id="PRO_5046596987" description="YD repeat-containing protein" evidence="1">
    <location>
        <begin position="22"/>
        <end position="250"/>
    </location>
</feature>
<dbReference type="Gene3D" id="2.180.10.10">
    <property type="entry name" value="RHS repeat-associated core"/>
    <property type="match status" value="1"/>
</dbReference>
<accession>A0ABW2ZG98</accession>
<proteinExistence type="predicted"/>
<dbReference type="Proteomes" id="UP001597073">
    <property type="component" value="Unassembled WGS sequence"/>
</dbReference>
<dbReference type="PROSITE" id="PS51257">
    <property type="entry name" value="PROKAR_LIPOPROTEIN"/>
    <property type="match status" value="1"/>
</dbReference>
<organism evidence="2 3">
    <name type="scientific">Mucilaginibacter lutimaris</name>
    <dbReference type="NCBI Taxonomy" id="931629"/>
    <lineage>
        <taxon>Bacteria</taxon>
        <taxon>Pseudomonadati</taxon>
        <taxon>Bacteroidota</taxon>
        <taxon>Sphingobacteriia</taxon>
        <taxon>Sphingobacteriales</taxon>
        <taxon>Sphingobacteriaceae</taxon>
        <taxon>Mucilaginibacter</taxon>
    </lineage>
</organism>